<gene>
    <name evidence="1" type="ORF">AMORRO_LOCUS5933</name>
</gene>
<accession>A0A9N9BAB8</accession>
<keyword evidence="2" id="KW-1185">Reference proteome</keyword>
<name>A0A9N9BAB8_9GLOM</name>
<dbReference type="EMBL" id="CAJVPV010003762">
    <property type="protein sequence ID" value="CAG8559120.1"/>
    <property type="molecule type" value="Genomic_DNA"/>
</dbReference>
<evidence type="ECO:0000313" key="2">
    <source>
        <dbReference type="Proteomes" id="UP000789342"/>
    </source>
</evidence>
<proteinExistence type="predicted"/>
<reference evidence="1" key="1">
    <citation type="submission" date="2021-06" db="EMBL/GenBank/DDBJ databases">
        <authorList>
            <person name="Kallberg Y."/>
            <person name="Tangrot J."/>
            <person name="Rosling A."/>
        </authorList>
    </citation>
    <scope>NUCLEOTIDE SEQUENCE</scope>
    <source>
        <strain evidence="1">CL551</strain>
    </source>
</reference>
<protein>
    <submittedName>
        <fullName evidence="1">16664_t:CDS:1</fullName>
    </submittedName>
</protein>
<comment type="caution">
    <text evidence="1">The sequence shown here is derived from an EMBL/GenBank/DDBJ whole genome shotgun (WGS) entry which is preliminary data.</text>
</comment>
<dbReference type="AlphaFoldDB" id="A0A9N9BAB8"/>
<organism evidence="1 2">
    <name type="scientific">Acaulospora morrowiae</name>
    <dbReference type="NCBI Taxonomy" id="94023"/>
    <lineage>
        <taxon>Eukaryota</taxon>
        <taxon>Fungi</taxon>
        <taxon>Fungi incertae sedis</taxon>
        <taxon>Mucoromycota</taxon>
        <taxon>Glomeromycotina</taxon>
        <taxon>Glomeromycetes</taxon>
        <taxon>Diversisporales</taxon>
        <taxon>Acaulosporaceae</taxon>
        <taxon>Acaulospora</taxon>
    </lineage>
</organism>
<dbReference type="Proteomes" id="UP000789342">
    <property type="component" value="Unassembled WGS sequence"/>
</dbReference>
<sequence>MYYWLASISFPHQKNHDTHHQDQFVLAQKLLTKLFSANSKGIGINGIDVVKEALCVS</sequence>
<evidence type="ECO:0000313" key="1">
    <source>
        <dbReference type="EMBL" id="CAG8559120.1"/>
    </source>
</evidence>